<evidence type="ECO:0000313" key="5">
    <source>
        <dbReference type="Proteomes" id="UP000238442"/>
    </source>
</evidence>
<organism evidence="4 5">
    <name type="scientific">Pukyongia salina</name>
    <dbReference type="NCBI Taxonomy" id="2094025"/>
    <lineage>
        <taxon>Bacteria</taxon>
        <taxon>Pseudomonadati</taxon>
        <taxon>Bacteroidota</taxon>
        <taxon>Flavobacteriia</taxon>
        <taxon>Flavobacteriales</taxon>
        <taxon>Flavobacteriaceae</taxon>
        <taxon>Pukyongia</taxon>
    </lineage>
</organism>
<dbReference type="InterPro" id="IPR026444">
    <property type="entry name" value="Secre_tail"/>
</dbReference>
<dbReference type="EMBL" id="CP027062">
    <property type="protein sequence ID" value="AVI49841.1"/>
    <property type="molecule type" value="Genomic_DNA"/>
</dbReference>
<feature type="signal peptide" evidence="2">
    <location>
        <begin position="1"/>
        <end position="23"/>
    </location>
</feature>
<dbReference type="KEGG" id="aue:C5O00_01125"/>
<dbReference type="Proteomes" id="UP000238442">
    <property type="component" value="Chromosome"/>
</dbReference>
<dbReference type="Pfam" id="PF18962">
    <property type="entry name" value="Por_Secre_tail"/>
    <property type="match status" value="1"/>
</dbReference>
<gene>
    <name evidence="4" type="ORF">C5O00_01125</name>
</gene>
<protein>
    <recommendedName>
        <fullName evidence="3">Secretion system C-terminal sorting domain-containing protein</fullName>
    </recommendedName>
</protein>
<feature type="chain" id="PRO_5015694994" description="Secretion system C-terminal sorting domain-containing protein" evidence="2">
    <location>
        <begin position="24"/>
        <end position="161"/>
    </location>
</feature>
<reference evidence="4 5" key="1">
    <citation type="submission" date="2018-02" db="EMBL/GenBank/DDBJ databases">
        <title>Genomic analysis of the strain RR4-38 isolated from a seawater recirculating aquaculture system.</title>
        <authorList>
            <person name="Kim Y.-S."/>
            <person name="Jang Y.H."/>
            <person name="Kim K.-H."/>
        </authorList>
    </citation>
    <scope>NUCLEOTIDE SEQUENCE [LARGE SCALE GENOMIC DNA]</scope>
    <source>
        <strain evidence="4 5">RR4-38</strain>
    </source>
</reference>
<sequence>MSKNKLKHLIICAIWLSGLTVFAQSNTVTAGGDASSPDGSVSYTIGQLDYIEASGSGGTASQGVQQPIEIIILGNNDYEEINLIASIYPNPTVNHVTLMVQNMDPSGMEFQLYDLSGRMLQKKVIKQNNTVVSMEYLSSATYFLAVTKHGSVLKTFKIIKH</sequence>
<evidence type="ECO:0000256" key="1">
    <source>
        <dbReference type="ARBA" id="ARBA00022729"/>
    </source>
</evidence>
<evidence type="ECO:0000259" key="3">
    <source>
        <dbReference type="Pfam" id="PF18962"/>
    </source>
</evidence>
<name>A0A2S0HT19_9FLAO</name>
<keyword evidence="1 2" id="KW-0732">Signal</keyword>
<feature type="domain" description="Secretion system C-terminal sorting" evidence="3">
    <location>
        <begin position="87"/>
        <end position="156"/>
    </location>
</feature>
<evidence type="ECO:0000313" key="4">
    <source>
        <dbReference type="EMBL" id="AVI49841.1"/>
    </source>
</evidence>
<proteinExistence type="predicted"/>
<keyword evidence="5" id="KW-1185">Reference proteome</keyword>
<dbReference type="AlphaFoldDB" id="A0A2S0HT19"/>
<accession>A0A2S0HT19</accession>
<dbReference type="RefSeq" id="WP_105214177.1">
    <property type="nucleotide sequence ID" value="NZ_CP027062.1"/>
</dbReference>
<dbReference type="NCBIfam" id="TIGR04183">
    <property type="entry name" value="Por_Secre_tail"/>
    <property type="match status" value="1"/>
</dbReference>
<dbReference type="OrthoDB" id="9768786at2"/>
<evidence type="ECO:0000256" key="2">
    <source>
        <dbReference type="SAM" id="SignalP"/>
    </source>
</evidence>